<sequence length="99" mass="11053">MELFPSLKRVRPPRRKKALIRSGEELGRTRGFNALLIAVLLVNGQLIIITKEGEASGTGARWGTMHQDIYTPAPRTYSFIPIYDACRFPTFLPLPLGAL</sequence>
<comment type="caution">
    <text evidence="1">The sequence shown here is derived from an EMBL/GenBank/DDBJ whole genome shotgun (WGS) entry which is preliminary data.</text>
</comment>
<organism evidence="1 2">
    <name type="scientific">Synaphobranchus kaupii</name>
    <name type="common">Kaup's arrowtooth eel</name>
    <dbReference type="NCBI Taxonomy" id="118154"/>
    <lineage>
        <taxon>Eukaryota</taxon>
        <taxon>Metazoa</taxon>
        <taxon>Chordata</taxon>
        <taxon>Craniata</taxon>
        <taxon>Vertebrata</taxon>
        <taxon>Euteleostomi</taxon>
        <taxon>Actinopterygii</taxon>
        <taxon>Neopterygii</taxon>
        <taxon>Teleostei</taxon>
        <taxon>Anguilliformes</taxon>
        <taxon>Synaphobranchidae</taxon>
        <taxon>Synaphobranchus</taxon>
    </lineage>
</organism>
<evidence type="ECO:0000313" key="1">
    <source>
        <dbReference type="EMBL" id="KAJ8348570.1"/>
    </source>
</evidence>
<accession>A0A9Q1IPQ6</accession>
<proteinExistence type="predicted"/>
<reference evidence="1" key="1">
    <citation type="journal article" date="2023" name="Science">
        <title>Genome structures resolve the early diversification of teleost fishes.</title>
        <authorList>
            <person name="Parey E."/>
            <person name="Louis A."/>
            <person name="Montfort J."/>
            <person name="Bouchez O."/>
            <person name="Roques C."/>
            <person name="Iampietro C."/>
            <person name="Lluch J."/>
            <person name="Castinel A."/>
            <person name="Donnadieu C."/>
            <person name="Desvignes T."/>
            <person name="Floi Bucao C."/>
            <person name="Jouanno E."/>
            <person name="Wen M."/>
            <person name="Mejri S."/>
            <person name="Dirks R."/>
            <person name="Jansen H."/>
            <person name="Henkel C."/>
            <person name="Chen W.J."/>
            <person name="Zahm M."/>
            <person name="Cabau C."/>
            <person name="Klopp C."/>
            <person name="Thompson A.W."/>
            <person name="Robinson-Rechavi M."/>
            <person name="Braasch I."/>
            <person name="Lecointre G."/>
            <person name="Bobe J."/>
            <person name="Postlethwait J.H."/>
            <person name="Berthelot C."/>
            <person name="Roest Crollius H."/>
            <person name="Guiguen Y."/>
        </authorList>
    </citation>
    <scope>NUCLEOTIDE SEQUENCE</scope>
    <source>
        <strain evidence="1">WJC10195</strain>
    </source>
</reference>
<dbReference type="EMBL" id="JAINUF010000010">
    <property type="protein sequence ID" value="KAJ8348570.1"/>
    <property type="molecule type" value="Genomic_DNA"/>
</dbReference>
<gene>
    <name evidence="1" type="ORF">SKAU_G00271590</name>
</gene>
<keyword evidence="2" id="KW-1185">Reference proteome</keyword>
<protein>
    <submittedName>
        <fullName evidence="1">Uncharacterized protein</fullName>
    </submittedName>
</protein>
<dbReference type="Proteomes" id="UP001152622">
    <property type="component" value="Chromosome 10"/>
</dbReference>
<name>A0A9Q1IPQ6_SYNKA</name>
<evidence type="ECO:0000313" key="2">
    <source>
        <dbReference type="Proteomes" id="UP001152622"/>
    </source>
</evidence>
<dbReference type="AlphaFoldDB" id="A0A9Q1IPQ6"/>